<evidence type="ECO:0000313" key="2">
    <source>
        <dbReference type="Proteomes" id="UP000596929"/>
    </source>
</evidence>
<dbReference type="EMBL" id="JACOOO010000043">
    <property type="protein sequence ID" value="MBC5630757.1"/>
    <property type="molecule type" value="Genomic_DNA"/>
</dbReference>
<reference evidence="1 2" key="1">
    <citation type="submission" date="2020-08" db="EMBL/GenBank/DDBJ databases">
        <title>Genome public.</title>
        <authorList>
            <person name="Liu C."/>
            <person name="Sun Q."/>
        </authorList>
    </citation>
    <scope>NUCLEOTIDE SEQUENCE [LARGE SCALE GENOMIC DNA]</scope>
    <source>
        <strain evidence="1 2">NSJ-6</strain>
    </source>
</reference>
<dbReference type="Proteomes" id="UP000596929">
    <property type="component" value="Unassembled WGS sequence"/>
</dbReference>
<dbReference type="RefSeq" id="WP_032117743.1">
    <property type="nucleotide sequence ID" value="NZ_JACOOO010000043.1"/>
</dbReference>
<evidence type="ECO:0000313" key="1">
    <source>
        <dbReference type="EMBL" id="MBC5630757.1"/>
    </source>
</evidence>
<sequence length="121" mass="14188">MGRTNIVNITKGYLDKKGYNNINFDNGYGVIVFEKVKIFFYPGNEVLRITAMPTDRKYKIYKDFNIEGTIIGNVLLKYQPDKSNSELMYDIYEKYVTESNIDKVAMFLLNNTQEIFNKIEK</sequence>
<accession>A0ABR7DHD3</accession>
<keyword evidence="2" id="KW-1185">Reference proteome</keyword>
<proteinExistence type="predicted"/>
<name>A0ABR7DHD3_9CLOT</name>
<comment type="caution">
    <text evidence="1">The sequence shown here is derived from an EMBL/GenBank/DDBJ whole genome shotgun (WGS) entry which is preliminary data.</text>
</comment>
<organism evidence="1 2">
    <name type="scientific">Clostridium hominis</name>
    <dbReference type="NCBI Taxonomy" id="2763036"/>
    <lineage>
        <taxon>Bacteria</taxon>
        <taxon>Bacillati</taxon>
        <taxon>Bacillota</taxon>
        <taxon>Clostridia</taxon>
        <taxon>Eubacteriales</taxon>
        <taxon>Clostridiaceae</taxon>
        <taxon>Clostridium</taxon>
    </lineage>
</organism>
<gene>
    <name evidence="1" type="ORF">H8S20_18035</name>
</gene>
<protein>
    <submittedName>
        <fullName evidence="1">Uncharacterized protein</fullName>
    </submittedName>
</protein>